<evidence type="ECO:0000256" key="1">
    <source>
        <dbReference type="SAM" id="Coils"/>
    </source>
</evidence>
<keyword evidence="1" id="KW-0175">Coiled coil</keyword>
<dbReference type="Proteomes" id="UP001189624">
    <property type="component" value="Chromosome 8"/>
</dbReference>
<dbReference type="Gramene" id="rna-AYBTSS11_LOCUS23292">
    <property type="protein sequence ID" value="CAJ1971292.1"/>
    <property type="gene ID" value="gene-AYBTSS11_LOCUS23292"/>
</dbReference>
<protein>
    <recommendedName>
        <fullName evidence="4">Maternal effect embryo arrest 22</fullName>
    </recommendedName>
</protein>
<reference evidence="2" key="1">
    <citation type="submission" date="2023-10" db="EMBL/GenBank/DDBJ databases">
        <authorList>
            <person name="Domelevo Entfellner J.-B."/>
        </authorList>
    </citation>
    <scope>NUCLEOTIDE SEQUENCE</scope>
</reference>
<evidence type="ECO:0000313" key="2">
    <source>
        <dbReference type="EMBL" id="CAJ1971292.1"/>
    </source>
</evidence>
<feature type="coiled-coil region" evidence="1">
    <location>
        <begin position="637"/>
        <end position="713"/>
    </location>
</feature>
<sequence length="1680" mass="190613">MTMSMNRDRTLKSDPTNPCCDHWKKKYSKVQESRNALRQAVKVLEVKINEIQSRSSNACGAKVERGDKLGEFTAAGVPLGSETSSFEPQIDTSITQQGCGDRGNENGTLQVNREKEICILKELLAVEKGRADSERKKAAEACKLLEDEKNKAAEKENEICRLKGLLDVEKKRANSESKKAAEACKLVGEEKKKVAEKDKEIGRLKVFIETEKIKDDSKRKKDAEVCKLLGEEKNKVAEKEKEIVRLKELLEEKIRADSERKQDNEVCRLLGEEKNKVAEKEKEICRLKELLEDKRRAESERKKDNEVFKLLEEEKNKVAEKEKEISRLKELLEENKKRANSERKQDNEVCKLLGEEKKKVAEKEKEISRLKELLEENKRKADFERKKDNEVCKLIGEEKNKVAEKEKDISRLKELLEENKRRADSERKKDNEVCILLGEEKKKVAEKEKEIGRLKELLDENKRRADSERKKDNEVCKLIGEEKKKVAEKEKEISRLNELLEENKRRDDSERKKDNEICMLLGEEKNKVAEKDKEIGRLKELLEENKRRADSERKKASKACKLLEEEKNKTAESGEIARVEVEKGEKYRTQIGQLEKQVNEAKAKLVSEIFIFKEATKKFEAEKRKLLAEKRNADSGMAKANEMLEIEKQKVDKEKRRADEEMAKLEGQKALAEDNWNKFRKEKCLADQMSQKLEEDKKTIEDLKQKINELSSLTKPVEMVADNKVKGESTEMKLLKNKLKLEKLRAKHTRQKYKLEASQYSILRNELGRLKLDFIQFLHRLDMLDAAFSPVAGSKHDQKKYKSVLDMQNSNAIRQIGNLNLSEMRSQFENELLEPCCTTIDASDPLRKKMQNNTPRLTPGGNCSESITGIGSKLEPLVRGSYPTKLQSSAVNSSTESFSDGQLMGSQDANIFPVTASAQLTQEILNAKQNMSEPSDKSVDVRYRKRKKMHDTVDYIATLSSEKLSDLHGLLYRKLGKCLGGKEVFHNLNNLDEENKRAHKKRKKSRREKGDTIPWINRDEKKGTEETNIKVYDGANVCRQTSCPAPHNLETTKVCGERICDSANNINSIINFDEVPDEGFMKLVELENAYSEECYRKAMDFPLSPSLPDIEFHETFEEDNLMIPSLEKSLPEDMLGSRIDVLISPSSDVMNAAFISNAQKCDDCGVSCNSHMQTTENSRTAFPVEDGIGSLNNEHPEFCVVFSNVEDNSIISRILTATKSCIAQCNLATQTGWAVSSILTALTKEEKLSQKEKVSVLLTLMLFNFTMTATKTFGRLWDGKSFRCLRSYSEHICTVMSDAEIRILFVENYSLHELLGLIEDFLIQGKVIVKNRVDADTLSSGLRATDFLDCANEVSPDVASSEQLVAASVILASLCAATDYVGFICDASYHILRLGKLDSLMVLIILHIFSYLGGEKFFNLDNFGLMVTVLKSLIVFLEDGNRSVATACLPSINQLHSELCMTVKCPFMDGAESIDAVACLLLEEIKRVDLSDSRLVSVSAIDKDYDVPCSRKCLISATQPDTFKNVNFRCLSDVLSLVELVANKMSWHWADMILVPQLLNILDSCVEENFAIRIIVLLGQLGRTGVDVGGFEDQGVGKLRCYLFAYFCRISSMKADLFLQFAAASALFGLLPLDFETLFDTNINLSAYSKSVSDSAETLRKWFSGLGKDQQKLLSDVYSK</sequence>
<accession>A0AA86SRM4</accession>
<feature type="coiled-coil region" evidence="1">
    <location>
        <begin position="280"/>
        <end position="604"/>
    </location>
</feature>
<gene>
    <name evidence="2" type="ORF">AYBTSS11_LOCUS23292</name>
</gene>
<feature type="coiled-coil region" evidence="1">
    <location>
        <begin position="229"/>
        <end position="256"/>
    </location>
</feature>
<evidence type="ECO:0000313" key="3">
    <source>
        <dbReference type="Proteomes" id="UP001189624"/>
    </source>
</evidence>
<dbReference type="PANTHER" id="PTHR35480:SF1">
    <property type="entry name" value="MATERNAL EFFECT EMBRYO ARREST 22"/>
    <property type="match status" value="1"/>
</dbReference>
<dbReference type="EMBL" id="OY731405">
    <property type="protein sequence ID" value="CAJ1971292.1"/>
    <property type="molecule type" value="Genomic_DNA"/>
</dbReference>
<proteinExistence type="predicted"/>
<dbReference type="PANTHER" id="PTHR35480">
    <property type="entry name" value="MATERNAL EFFECT EMBRYO ARREST 22"/>
    <property type="match status" value="1"/>
</dbReference>
<organism evidence="2 3">
    <name type="scientific">Sphenostylis stenocarpa</name>
    <dbReference type="NCBI Taxonomy" id="92480"/>
    <lineage>
        <taxon>Eukaryota</taxon>
        <taxon>Viridiplantae</taxon>
        <taxon>Streptophyta</taxon>
        <taxon>Embryophyta</taxon>
        <taxon>Tracheophyta</taxon>
        <taxon>Spermatophyta</taxon>
        <taxon>Magnoliopsida</taxon>
        <taxon>eudicotyledons</taxon>
        <taxon>Gunneridae</taxon>
        <taxon>Pentapetalae</taxon>
        <taxon>rosids</taxon>
        <taxon>fabids</taxon>
        <taxon>Fabales</taxon>
        <taxon>Fabaceae</taxon>
        <taxon>Papilionoideae</taxon>
        <taxon>50 kb inversion clade</taxon>
        <taxon>NPAAA clade</taxon>
        <taxon>indigoferoid/millettioid clade</taxon>
        <taxon>Phaseoleae</taxon>
        <taxon>Sphenostylis</taxon>
    </lineage>
</organism>
<keyword evidence="3" id="KW-1185">Reference proteome</keyword>
<name>A0AA86SRM4_9FABA</name>
<evidence type="ECO:0008006" key="4">
    <source>
        <dbReference type="Google" id="ProtNLM"/>
    </source>
</evidence>